<dbReference type="STRING" id="3885.V7B5J0"/>
<gene>
    <name evidence="2" type="ORF">PHAVU_008G172000g</name>
</gene>
<feature type="domain" description="MaoC-like" evidence="1">
    <location>
        <begin position="39"/>
        <end position="132"/>
    </location>
</feature>
<evidence type="ECO:0000313" key="3">
    <source>
        <dbReference type="Proteomes" id="UP000000226"/>
    </source>
</evidence>
<evidence type="ECO:0000313" key="2">
    <source>
        <dbReference type="EMBL" id="ESW13152.1"/>
    </source>
</evidence>
<dbReference type="Pfam" id="PF01575">
    <property type="entry name" value="MaoC_dehydratas"/>
    <property type="match status" value="1"/>
</dbReference>
<dbReference type="EMBL" id="CM002295">
    <property type="protein sequence ID" value="ESW13152.1"/>
    <property type="molecule type" value="Genomic_DNA"/>
</dbReference>
<dbReference type="Gene3D" id="3.10.129.10">
    <property type="entry name" value="Hotdog Thioesterase"/>
    <property type="match status" value="1"/>
</dbReference>
<dbReference type="InterPro" id="IPR029069">
    <property type="entry name" value="HotDog_dom_sf"/>
</dbReference>
<dbReference type="GO" id="GO:0006633">
    <property type="term" value="P:fatty acid biosynthetic process"/>
    <property type="evidence" value="ECO:0007669"/>
    <property type="project" value="TreeGrafter"/>
</dbReference>
<dbReference type="eggNOG" id="KOG1206">
    <property type="taxonomic scope" value="Eukaryota"/>
</dbReference>
<reference evidence="3" key="2">
    <citation type="journal article" date="2014" name="Nat. Genet.">
        <title>A reference genome for common bean and genome-wide analysis of dual domestications.</title>
        <authorList>
            <person name="Schmutz J."/>
            <person name="McClean P.E."/>
            <person name="Mamidi S."/>
            <person name="Wu G.A."/>
            <person name="Cannon S.B."/>
            <person name="Grimwood J."/>
            <person name="Jenkins J."/>
            <person name="Shu S."/>
            <person name="Song Q."/>
            <person name="Chavarro C."/>
            <person name="Torres-Torres M."/>
            <person name="Geffroy V."/>
            <person name="Moghaddam S.M."/>
            <person name="Gao D."/>
            <person name="Abernathy B."/>
            <person name="Barry K."/>
            <person name="Blair M."/>
            <person name="Brick M.A."/>
            <person name="Chovatia M."/>
            <person name="Gepts P."/>
            <person name="Goodstein D.M."/>
            <person name="Gonzales M."/>
            <person name="Hellsten U."/>
            <person name="Hyten D.L."/>
            <person name="Jia G."/>
            <person name="Kelly J.D."/>
            <person name="Kudrna D."/>
            <person name="Lee R."/>
            <person name="Richard M.M."/>
            <person name="Miklas P.N."/>
            <person name="Osorno J.M."/>
            <person name="Rodrigues J."/>
            <person name="Thareau V."/>
            <person name="Urrea C.A."/>
            <person name="Wang M."/>
            <person name="Yu Y."/>
            <person name="Zhang M."/>
            <person name="Wing R.A."/>
            <person name="Cregan P.B."/>
            <person name="Rokhsar D.S."/>
            <person name="Jackson S.A."/>
        </authorList>
    </citation>
    <scope>NUCLEOTIDE SEQUENCE [LARGE SCALE GENOMIC DNA]</scope>
    <source>
        <strain evidence="3">cv. G19833</strain>
    </source>
</reference>
<dbReference type="Gramene" id="ESW13152">
    <property type="protein sequence ID" value="ESW13152"/>
    <property type="gene ID" value="PHAVU_008G172000g"/>
</dbReference>
<dbReference type="Proteomes" id="UP000000226">
    <property type="component" value="Chromosome 8"/>
</dbReference>
<reference evidence="2" key="1">
    <citation type="submission" date="2013-04" db="EMBL/GenBank/DDBJ databases">
        <authorList>
            <person name="Schmutz J."/>
            <person name="McClean P."/>
            <person name="Shu S."/>
            <person name="Cregan P."/>
            <person name="Rokhsar D."/>
            <person name="Jackson S."/>
        </authorList>
    </citation>
    <scope>NUCLEOTIDE SEQUENCE</scope>
</reference>
<dbReference type="GO" id="GO:0005739">
    <property type="term" value="C:mitochondrion"/>
    <property type="evidence" value="ECO:0007669"/>
    <property type="project" value="TreeGrafter"/>
</dbReference>
<dbReference type="Gramene" id="ESW13151">
    <property type="protein sequence ID" value="ESW13151"/>
    <property type="gene ID" value="PHAVU_008G172000g"/>
</dbReference>
<dbReference type="SMR" id="V7B5J0"/>
<evidence type="ECO:0000259" key="1">
    <source>
        <dbReference type="Pfam" id="PF01575"/>
    </source>
</evidence>
<proteinExistence type="predicted"/>
<dbReference type="PANTHER" id="PTHR43437:SF3">
    <property type="entry name" value="HYDROXYACYL-THIOESTER DEHYDRATASE TYPE 2, MITOCHONDRIAL"/>
    <property type="match status" value="1"/>
</dbReference>
<dbReference type="OrthoDB" id="3592703at2759"/>
<dbReference type="AlphaFoldDB" id="V7B5J0"/>
<protein>
    <recommendedName>
        <fullName evidence="1">MaoC-like domain-containing protein</fullName>
    </recommendedName>
</protein>
<keyword evidence="3" id="KW-1185">Reference proteome</keyword>
<dbReference type="InterPro" id="IPR002539">
    <property type="entry name" value="MaoC-like_dom"/>
</dbReference>
<dbReference type="PANTHER" id="PTHR43437">
    <property type="entry name" value="HYDROXYACYL-THIOESTER DEHYDRATASE TYPE 2, MITOCHONDRIAL-RELATED"/>
    <property type="match status" value="1"/>
</dbReference>
<organism evidence="2 3">
    <name type="scientific">Phaseolus vulgaris</name>
    <name type="common">Kidney bean</name>
    <name type="synonym">French bean</name>
    <dbReference type="NCBI Taxonomy" id="3885"/>
    <lineage>
        <taxon>Eukaryota</taxon>
        <taxon>Viridiplantae</taxon>
        <taxon>Streptophyta</taxon>
        <taxon>Embryophyta</taxon>
        <taxon>Tracheophyta</taxon>
        <taxon>Spermatophyta</taxon>
        <taxon>Magnoliopsida</taxon>
        <taxon>eudicotyledons</taxon>
        <taxon>Gunneridae</taxon>
        <taxon>Pentapetalae</taxon>
        <taxon>rosids</taxon>
        <taxon>fabids</taxon>
        <taxon>Fabales</taxon>
        <taxon>Fabaceae</taxon>
        <taxon>Papilionoideae</taxon>
        <taxon>50 kb inversion clade</taxon>
        <taxon>NPAAA clade</taxon>
        <taxon>indigoferoid/millettioid clade</taxon>
        <taxon>Phaseoleae</taxon>
        <taxon>Phaseolus</taxon>
    </lineage>
</organism>
<accession>V7B5J0</accession>
<dbReference type="OMA" id="GCVFLHQ"/>
<name>V7B5J0_PHAVU</name>
<dbReference type="SUPFAM" id="SSF54637">
    <property type="entry name" value="Thioesterase/thiol ester dehydrase-isomerase"/>
    <property type="match status" value="1"/>
</dbReference>
<dbReference type="CDD" id="cd03449">
    <property type="entry name" value="R_hydratase"/>
    <property type="match status" value="1"/>
</dbReference>
<sequence length="176" mass="19661">MLARMLIRSLHCSKLQCLSLRGFTSVTPQQVLTPGDVLRKARAFTEEDVLHYSKVSFDYNPLHIESAAAKDVGFQGPVVHGMLVASLFPHILSTHFPGAVYVSQNLNFKLPVYIGDQIIGEVQATNLRKSRNRYLAKFKTRCFKNGELVVIDGELVALLPTLTVELEQHKENQGNV</sequence>
<dbReference type="InterPro" id="IPR050965">
    <property type="entry name" value="UPF0336/Enoyl-CoA_hydratase"/>
</dbReference>
<dbReference type="GO" id="GO:0019171">
    <property type="term" value="F:(3R)-hydroxyacyl-[acyl-carrier-protein] dehydratase activity"/>
    <property type="evidence" value="ECO:0007669"/>
    <property type="project" value="TreeGrafter"/>
</dbReference>
<dbReference type="EMBL" id="CM002295">
    <property type="protein sequence ID" value="ESW13151.1"/>
    <property type="molecule type" value="Genomic_DNA"/>
</dbReference>